<dbReference type="PANTHER" id="PTHR23028">
    <property type="entry name" value="ACETYLTRANSFERASE"/>
    <property type="match status" value="1"/>
</dbReference>
<sequence length="490" mass="56705">MTIRSRWSSELAKFILPSFAQDWLHTTRPRPKKTHSTSYLDGLRGLAALAVLGYHFTDYNLKFFHPGYGVEESSSLLQLPYVRLLYAGKPMVHLFFVVSGFALSIRPLQQLVAGQHDECQETLSSSIFRRPIRLLGPCLVLTFSLVFWARAGYFLHYLKYQPTLWAQISDWSSDFFLRIAWPWSWDFGERPKYNVHLWTIPIELSHSYLLFLTILLIAHLRPTFRLPILISIMKYTLQCGRWAAFEFIGGCLLAYIHIRQEQDSEEETTKAQSLLWSIWHGLVNIILILMFLAGAFVMSWPTDFKQLPETYQFLVAHVPEPFANNASDFWFALSAFAVVGSIGHLRTLRQCLELPFPQYLGRISFSLYILQHPFLNLIQPYLMGAEARPASGNQPAIPGWGLRGWPGVETWRQRVITWFIGWMIVVLLQIWLADMYTRWIDQPCVRLAKAAERWMCLQADRQPERLGTEEKSLLTDQLRVNSEPSSDSPV</sequence>
<dbReference type="Proteomes" id="UP000030651">
    <property type="component" value="Unassembled WGS sequence"/>
</dbReference>
<keyword evidence="1" id="KW-0812">Transmembrane</keyword>
<keyword evidence="4" id="KW-1185">Reference proteome</keyword>
<dbReference type="STRING" id="1229662.W3X089"/>
<dbReference type="RefSeq" id="XP_007837395.1">
    <property type="nucleotide sequence ID" value="XM_007839204.1"/>
</dbReference>
<dbReference type="InterPro" id="IPR050879">
    <property type="entry name" value="Acyltransferase_3"/>
</dbReference>
<feature type="transmembrane region" description="Helical" evidence="1">
    <location>
        <begin position="415"/>
        <end position="433"/>
    </location>
</feature>
<evidence type="ECO:0000256" key="1">
    <source>
        <dbReference type="SAM" id="Phobius"/>
    </source>
</evidence>
<evidence type="ECO:0000313" key="4">
    <source>
        <dbReference type="Proteomes" id="UP000030651"/>
    </source>
</evidence>
<dbReference type="GeneID" id="19275636"/>
<dbReference type="eggNOG" id="ENOG502RYMZ">
    <property type="taxonomic scope" value="Eukaryota"/>
</dbReference>
<evidence type="ECO:0000259" key="2">
    <source>
        <dbReference type="Pfam" id="PF01757"/>
    </source>
</evidence>
<dbReference type="PANTHER" id="PTHR23028:SF134">
    <property type="entry name" value="PUTATIVE (AFU_ORTHOLOGUE AFUA_4G08520)-RELATED"/>
    <property type="match status" value="1"/>
</dbReference>
<dbReference type="Pfam" id="PF01757">
    <property type="entry name" value="Acyl_transf_3"/>
    <property type="match status" value="1"/>
</dbReference>
<dbReference type="GO" id="GO:0016747">
    <property type="term" value="F:acyltransferase activity, transferring groups other than amino-acyl groups"/>
    <property type="evidence" value="ECO:0007669"/>
    <property type="project" value="InterPro"/>
</dbReference>
<dbReference type="KEGG" id="pfy:PFICI_10623"/>
<dbReference type="InterPro" id="IPR002656">
    <property type="entry name" value="Acyl_transf_3_dom"/>
</dbReference>
<keyword evidence="1" id="KW-1133">Transmembrane helix</keyword>
<dbReference type="EMBL" id="KI912115">
    <property type="protein sequence ID" value="ETS78561.1"/>
    <property type="molecule type" value="Genomic_DNA"/>
</dbReference>
<feature type="domain" description="Acyltransferase 3" evidence="2">
    <location>
        <begin position="39"/>
        <end position="404"/>
    </location>
</feature>
<feature type="transmembrane region" description="Helical" evidence="1">
    <location>
        <begin position="239"/>
        <end position="258"/>
    </location>
</feature>
<protein>
    <recommendedName>
        <fullName evidence="2">Acyltransferase 3 domain-containing protein</fullName>
    </recommendedName>
</protein>
<feature type="transmembrane region" description="Helical" evidence="1">
    <location>
        <begin position="278"/>
        <end position="298"/>
    </location>
</feature>
<feature type="transmembrane region" description="Helical" evidence="1">
    <location>
        <begin position="195"/>
        <end position="218"/>
    </location>
</feature>
<dbReference type="HOGENOM" id="CLU_005679_13_5_1"/>
<dbReference type="AlphaFoldDB" id="W3X089"/>
<feature type="transmembrane region" description="Helical" evidence="1">
    <location>
        <begin position="134"/>
        <end position="155"/>
    </location>
</feature>
<name>W3X089_PESFW</name>
<keyword evidence="1" id="KW-0472">Membrane</keyword>
<dbReference type="InParanoid" id="W3X089"/>
<gene>
    <name evidence="3" type="ORF">PFICI_10623</name>
</gene>
<proteinExistence type="predicted"/>
<evidence type="ECO:0000313" key="3">
    <source>
        <dbReference type="EMBL" id="ETS78561.1"/>
    </source>
</evidence>
<dbReference type="OrthoDB" id="5819582at2759"/>
<dbReference type="OMA" id="QITWPWA"/>
<organism evidence="3 4">
    <name type="scientific">Pestalotiopsis fici (strain W106-1 / CGMCC3.15140)</name>
    <dbReference type="NCBI Taxonomy" id="1229662"/>
    <lineage>
        <taxon>Eukaryota</taxon>
        <taxon>Fungi</taxon>
        <taxon>Dikarya</taxon>
        <taxon>Ascomycota</taxon>
        <taxon>Pezizomycotina</taxon>
        <taxon>Sordariomycetes</taxon>
        <taxon>Xylariomycetidae</taxon>
        <taxon>Amphisphaeriales</taxon>
        <taxon>Sporocadaceae</taxon>
        <taxon>Pestalotiopsis</taxon>
    </lineage>
</organism>
<accession>W3X089</accession>
<reference evidence="4" key="1">
    <citation type="journal article" date="2015" name="BMC Genomics">
        <title>Genomic and transcriptomic analysis of the endophytic fungus Pestalotiopsis fici reveals its lifestyle and high potential for synthesis of natural products.</title>
        <authorList>
            <person name="Wang X."/>
            <person name="Zhang X."/>
            <person name="Liu L."/>
            <person name="Xiang M."/>
            <person name="Wang W."/>
            <person name="Sun X."/>
            <person name="Che Y."/>
            <person name="Guo L."/>
            <person name="Liu G."/>
            <person name="Guo L."/>
            <person name="Wang C."/>
            <person name="Yin W.B."/>
            <person name="Stadler M."/>
            <person name="Zhang X."/>
            <person name="Liu X."/>
        </authorList>
    </citation>
    <scope>NUCLEOTIDE SEQUENCE [LARGE SCALE GENOMIC DNA]</scope>
    <source>
        <strain evidence="4">W106-1 / CGMCC3.15140</strain>
    </source>
</reference>